<organism evidence="1">
    <name type="scientific">Rhodosorus marinus</name>
    <dbReference type="NCBI Taxonomy" id="101924"/>
    <lineage>
        <taxon>Eukaryota</taxon>
        <taxon>Rhodophyta</taxon>
        <taxon>Stylonematophyceae</taxon>
        <taxon>Stylonematales</taxon>
        <taxon>Stylonemataceae</taxon>
        <taxon>Rhodosorus</taxon>
    </lineage>
</organism>
<dbReference type="EMBL" id="HBHW01035186">
    <property type="protein sequence ID" value="CAE0058958.1"/>
    <property type="molecule type" value="Transcribed_RNA"/>
</dbReference>
<proteinExistence type="predicted"/>
<reference evidence="1" key="1">
    <citation type="submission" date="2021-01" db="EMBL/GenBank/DDBJ databases">
        <authorList>
            <person name="Corre E."/>
            <person name="Pelletier E."/>
            <person name="Niang G."/>
            <person name="Scheremetjew M."/>
            <person name="Finn R."/>
            <person name="Kale V."/>
            <person name="Holt S."/>
            <person name="Cochrane G."/>
            <person name="Meng A."/>
            <person name="Brown T."/>
            <person name="Cohen L."/>
        </authorList>
    </citation>
    <scope>NUCLEOTIDE SEQUENCE</scope>
    <source>
        <strain evidence="1">CCMP 769</strain>
    </source>
</reference>
<name>A0A7S3EL64_9RHOD</name>
<gene>
    <name evidence="1" type="ORF">RMAR00112_LOCUS27023</name>
</gene>
<dbReference type="AlphaFoldDB" id="A0A7S3EL64"/>
<protein>
    <submittedName>
        <fullName evidence="1">Uncharacterized protein</fullName>
    </submittedName>
</protein>
<evidence type="ECO:0000313" key="1">
    <source>
        <dbReference type="EMBL" id="CAE0058958.1"/>
    </source>
</evidence>
<accession>A0A7S3EL64</accession>
<sequence length="99" mass="11767">MRYKCIITKVRLVSRSCAEAFSRLICANVFFRSSQIVEKKREDLYEILEDIVRVFCVKQEWILGEVWAPEMTDEKVVLKRVKCVKNPCCDRDETLFIEE</sequence>